<evidence type="ECO:0000313" key="4">
    <source>
        <dbReference type="EMBL" id="CAF1211830.1"/>
    </source>
</evidence>
<name>A0A8S2NZK4_9BILA</name>
<dbReference type="Gene3D" id="3.80.10.10">
    <property type="entry name" value="Ribonuclease Inhibitor"/>
    <property type="match status" value="1"/>
</dbReference>
<dbReference type="GO" id="GO:0005737">
    <property type="term" value="C:cytoplasm"/>
    <property type="evidence" value="ECO:0007669"/>
    <property type="project" value="TreeGrafter"/>
</dbReference>
<feature type="domain" description="Disease resistance R13L4/SHOC-2-like LRR" evidence="3">
    <location>
        <begin position="72"/>
        <end position="145"/>
    </location>
</feature>
<reference evidence="5" key="1">
    <citation type="submission" date="2021-02" db="EMBL/GenBank/DDBJ databases">
        <authorList>
            <person name="Nowell W R."/>
        </authorList>
    </citation>
    <scope>NUCLEOTIDE SEQUENCE</scope>
</reference>
<dbReference type="EMBL" id="CAJOBA010036318">
    <property type="protein sequence ID" value="CAF4020800.1"/>
    <property type="molecule type" value="Genomic_DNA"/>
</dbReference>
<evidence type="ECO:0000256" key="1">
    <source>
        <dbReference type="ARBA" id="ARBA00022614"/>
    </source>
</evidence>
<dbReference type="PANTHER" id="PTHR48051:SF1">
    <property type="entry name" value="RAS SUPPRESSOR PROTEIN 1"/>
    <property type="match status" value="1"/>
</dbReference>
<dbReference type="PROSITE" id="PS51450">
    <property type="entry name" value="LRR"/>
    <property type="match status" value="2"/>
</dbReference>
<dbReference type="InterPro" id="IPR032675">
    <property type="entry name" value="LRR_dom_sf"/>
</dbReference>
<dbReference type="Proteomes" id="UP000682733">
    <property type="component" value="Unassembled WGS sequence"/>
</dbReference>
<proteinExistence type="predicted"/>
<dbReference type="InterPro" id="IPR050216">
    <property type="entry name" value="LRR_domain-containing"/>
</dbReference>
<protein>
    <recommendedName>
        <fullName evidence="3">Disease resistance R13L4/SHOC-2-like LRR domain-containing protein</fullName>
    </recommendedName>
</protein>
<gene>
    <name evidence="4" type="ORF">OVA965_LOCUS24490</name>
    <name evidence="5" type="ORF">TMI583_LOCUS25214</name>
</gene>
<dbReference type="SUPFAM" id="SSF52058">
    <property type="entry name" value="L domain-like"/>
    <property type="match status" value="1"/>
</dbReference>
<dbReference type="InterPro" id="IPR003591">
    <property type="entry name" value="Leu-rich_rpt_typical-subtyp"/>
</dbReference>
<dbReference type="EMBL" id="CAJNOK010014782">
    <property type="protein sequence ID" value="CAF1211830.1"/>
    <property type="molecule type" value="Genomic_DNA"/>
</dbReference>
<dbReference type="PANTHER" id="PTHR48051">
    <property type="match status" value="1"/>
</dbReference>
<dbReference type="InterPro" id="IPR001611">
    <property type="entry name" value="Leu-rich_rpt"/>
</dbReference>
<evidence type="ECO:0000256" key="2">
    <source>
        <dbReference type="ARBA" id="ARBA00022737"/>
    </source>
</evidence>
<dbReference type="Pfam" id="PF23598">
    <property type="entry name" value="LRR_14"/>
    <property type="match status" value="1"/>
</dbReference>
<comment type="caution">
    <text evidence="5">The sequence shown here is derived from an EMBL/GenBank/DDBJ whole genome shotgun (WGS) entry which is preliminary data.</text>
</comment>
<evidence type="ECO:0000313" key="6">
    <source>
        <dbReference type="Proteomes" id="UP000682733"/>
    </source>
</evidence>
<dbReference type="InterPro" id="IPR055414">
    <property type="entry name" value="LRR_R13L4/SHOC2-like"/>
</dbReference>
<sequence>MMDDEKYPSEHLLFEPLPPIVYSRDDENNSNNNNNIDHFLNDDDDDDELLHKNHSLDGLEIKGHVKVLSPVLWSLTNIRFLIMNNNELNRLPPEIGNLTKLIHLDLSKNRLRSLPAQIGDLVHLKRLYLENNQLKNLPYELGKLNIEDIGLKNNPLGDEVLSLFARPYGTSEIMNYLREKWKELNSFPKVTYKVNRKEKCTKNKIRID</sequence>
<dbReference type="SMART" id="SM00369">
    <property type="entry name" value="LRR_TYP"/>
    <property type="match status" value="3"/>
</dbReference>
<dbReference type="Proteomes" id="UP000677228">
    <property type="component" value="Unassembled WGS sequence"/>
</dbReference>
<accession>A0A8S2NZK4</accession>
<evidence type="ECO:0000259" key="3">
    <source>
        <dbReference type="Pfam" id="PF23598"/>
    </source>
</evidence>
<keyword evidence="2" id="KW-0677">Repeat</keyword>
<evidence type="ECO:0000313" key="5">
    <source>
        <dbReference type="EMBL" id="CAF4020800.1"/>
    </source>
</evidence>
<dbReference type="AlphaFoldDB" id="A0A8S2NZK4"/>
<organism evidence="5 6">
    <name type="scientific">Didymodactylos carnosus</name>
    <dbReference type="NCBI Taxonomy" id="1234261"/>
    <lineage>
        <taxon>Eukaryota</taxon>
        <taxon>Metazoa</taxon>
        <taxon>Spiralia</taxon>
        <taxon>Gnathifera</taxon>
        <taxon>Rotifera</taxon>
        <taxon>Eurotatoria</taxon>
        <taxon>Bdelloidea</taxon>
        <taxon>Philodinida</taxon>
        <taxon>Philodinidae</taxon>
        <taxon>Didymodactylos</taxon>
    </lineage>
</organism>
<keyword evidence="1" id="KW-0433">Leucine-rich repeat</keyword>